<evidence type="ECO:0000256" key="3">
    <source>
        <dbReference type="ARBA" id="ARBA00022448"/>
    </source>
</evidence>
<dbReference type="AlphaFoldDB" id="A0ABD2B9I5"/>
<proteinExistence type="inferred from homology"/>
<feature type="transmembrane region" description="Helical" evidence="7">
    <location>
        <begin position="165"/>
        <end position="187"/>
    </location>
</feature>
<feature type="transmembrane region" description="Helical" evidence="7">
    <location>
        <begin position="693"/>
        <end position="715"/>
    </location>
</feature>
<feature type="transmembrane region" description="Helical" evidence="7">
    <location>
        <begin position="837"/>
        <end position="860"/>
    </location>
</feature>
<evidence type="ECO:0000256" key="5">
    <source>
        <dbReference type="ARBA" id="ARBA00022989"/>
    </source>
</evidence>
<dbReference type="FunFam" id="1.20.1250.20:FF:000232">
    <property type="entry name" value="Organic cation/carnitine transporter 7"/>
    <property type="match status" value="1"/>
</dbReference>
<feature type="transmembrane region" description="Helical" evidence="7">
    <location>
        <begin position="105"/>
        <end position="129"/>
    </location>
</feature>
<feature type="transmembrane region" description="Helical" evidence="7">
    <location>
        <begin position="867"/>
        <end position="888"/>
    </location>
</feature>
<evidence type="ECO:0000313" key="10">
    <source>
        <dbReference type="Proteomes" id="UP001607302"/>
    </source>
</evidence>
<feature type="transmembrane region" description="Helical" evidence="7">
    <location>
        <begin position="654"/>
        <end position="677"/>
    </location>
</feature>
<feature type="transmembrane region" description="Helical" evidence="7">
    <location>
        <begin position="621"/>
        <end position="642"/>
    </location>
</feature>
<evidence type="ECO:0000256" key="6">
    <source>
        <dbReference type="ARBA" id="ARBA00023136"/>
    </source>
</evidence>
<feature type="domain" description="Major facilitator superfamily (MFS) profile" evidence="8">
    <location>
        <begin position="40"/>
        <end position="518"/>
    </location>
</feature>
<dbReference type="GO" id="GO:0016020">
    <property type="term" value="C:membrane"/>
    <property type="evidence" value="ECO:0007669"/>
    <property type="project" value="UniProtKB-SubCell"/>
</dbReference>
<feature type="domain" description="Major facilitator superfamily (MFS) profile" evidence="8">
    <location>
        <begin position="528"/>
        <end position="902"/>
    </location>
</feature>
<sequence length="902" mass="102005">MGYWNGLEIRKEGLDFLADGGADFEHAITVTGFGKFHYMLLAICGLIYMDTAIGVTILSFVLPAAQCDLEMDSTAKGWLTASPMLGMVVGSYIWGCLADTKGRKVVLIATLLMDGIVGVISSFVQYYWVFLVFRFFNGFAVTGAMGICFPYLGEFQPTKYRERCLCWMEMFWTVGVILLPLIAWLIVPLDLRYESEIFHFKSWNLFVALCALPSIVLGLWLFAFPESPKFLLECGEADAALEVFKWIYAQNTGQDPETYPVKCLQEKTNNKDKSTRSLKLHKKKDLKVLFSEVWELTMSLYKPPYLRNTLLACAIQFGLTSSYYTLMVWFPELFTRFEEFEHDNPGKTTSVCIVSALSDNATNVDPYGCETTIGVNVYLHTVYIGLACIPGSIILPIFVHKLGAKFFLILSLLVSGAVTVGFYFVINSTQNLILSCIFEALTSLGISLVYCIIVDMFPTNLRVMAAALSLTMGRLGALVGNLIFGYLIDLACIVPIVIFAAFLFPYDHLYVRIRSSVHHSFPRDRFKNSLRSLQGKLFSMVEKDIEMKQSSIQISTDASSEIDLEQYVQLALDETGMTCGCYFWGCYAGIKGRIRTLTISLFLQGTFEFFCGIVPHYGFFLLFKFLSGFSLSGQSGTLFVYLGECQPTKYKEILLSWLEMAWTLGLIATPVIGWLIIPLKFDFDTKPFVFHSWNLFVLICSLPSLKIGFWTLYFIESPKFLAESMQMSELAVVLGKIYSENTGNPVEKYFEILAKSENPLHKTLKMSNYKNSNEESRMKSLRTILYSMYTQTISLFKPLHIRRSLNVFILVCCITASYYTLMLWFPELFQRFAKYEIIMMAAALAAFCARLGSFAGNWIFGYLIDNYCLPLILIVAAQLFLCSILSFLTPGRFGQTKAMENT</sequence>
<feature type="transmembrane region" description="Helical" evidence="7">
    <location>
        <begin position="805"/>
        <end position="825"/>
    </location>
</feature>
<organism evidence="9 10">
    <name type="scientific">Vespula squamosa</name>
    <name type="common">Southern yellow jacket</name>
    <name type="synonym">Wasp</name>
    <dbReference type="NCBI Taxonomy" id="30214"/>
    <lineage>
        <taxon>Eukaryota</taxon>
        <taxon>Metazoa</taxon>
        <taxon>Ecdysozoa</taxon>
        <taxon>Arthropoda</taxon>
        <taxon>Hexapoda</taxon>
        <taxon>Insecta</taxon>
        <taxon>Pterygota</taxon>
        <taxon>Neoptera</taxon>
        <taxon>Endopterygota</taxon>
        <taxon>Hymenoptera</taxon>
        <taxon>Apocrita</taxon>
        <taxon>Aculeata</taxon>
        <taxon>Vespoidea</taxon>
        <taxon>Vespidae</taxon>
        <taxon>Vespinae</taxon>
        <taxon>Vespula</taxon>
    </lineage>
</organism>
<comment type="caution">
    <text evidence="9">The sequence shown here is derived from an EMBL/GenBank/DDBJ whole genome shotgun (WGS) entry which is preliminary data.</text>
</comment>
<feature type="transmembrane region" description="Helical" evidence="7">
    <location>
        <begin position="432"/>
        <end position="453"/>
    </location>
</feature>
<accession>A0ABD2B9I5</accession>
<evidence type="ECO:0000313" key="9">
    <source>
        <dbReference type="EMBL" id="KAL2729402.1"/>
    </source>
</evidence>
<feature type="transmembrane region" description="Helical" evidence="7">
    <location>
        <begin position="406"/>
        <end position="426"/>
    </location>
</feature>
<gene>
    <name evidence="9" type="ORF">V1478_005692</name>
</gene>
<feature type="transmembrane region" description="Helical" evidence="7">
    <location>
        <begin position="135"/>
        <end position="153"/>
    </location>
</feature>
<keyword evidence="10" id="KW-1185">Reference proteome</keyword>
<dbReference type="InterPro" id="IPR005828">
    <property type="entry name" value="MFS_sugar_transport-like"/>
</dbReference>
<keyword evidence="4 7" id="KW-0812">Transmembrane</keyword>
<comment type="similarity">
    <text evidence="2">Belongs to the major facilitator superfamily.</text>
</comment>
<feature type="transmembrane region" description="Helical" evidence="7">
    <location>
        <begin position="483"/>
        <end position="504"/>
    </location>
</feature>
<dbReference type="InterPro" id="IPR036259">
    <property type="entry name" value="MFS_trans_sf"/>
</dbReference>
<feature type="transmembrane region" description="Helical" evidence="7">
    <location>
        <begin position="77"/>
        <end position="98"/>
    </location>
</feature>
<dbReference type="Proteomes" id="UP001607302">
    <property type="component" value="Unassembled WGS sequence"/>
</dbReference>
<dbReference type="SUPFAM" id="SSF103473">
    <property type="entry name" value="MFS general substrate transporter"/>
    <property type="match status" value="2"/>
</dbReference>
<feature type="transmembrane region" description="Helical" evidence="7">
    <location>
        <begin position="203"/>
        <end position="223"/>
    </location>
</feature>
<dbReference type="PANTHER" id="PTHR23511">
    <property type="entry name" value="SYNAPTIC VESICLE GLYCOPROTEIN 2"/>
    <property type="match status" value="1"/>
</dbReference>
<feature type="transmembrane region" description="Helical" evidence="7">
    <location>
        <begin position="38"/>
        <end position="65"/>
    </location>
</feature>
<keyword evidence="5 7" id="KW-1133">Transmembrane helix</keyword>
<feature type="transmembrane region" description="Helical" evidence="7">
    <location>
        <begin position="597"/>
        <end position="615"/>
    </location>
</feature>
<name>A0ABD2B9I5_VESSQ</name>
<evidence type="ECO:0000256" key="1">
    <source>
        <dbReference type="ARBA" id="ARBA00004141"/>
    </source>
</evidence>
<evidence type="ECO:0000256" key="2">
    <source>
        <dbReference type="ARBA" id="ARBA00008335"/>
    </source>
</evidence>
<evidence type="ECO:0000259" key="8">
    <source>
        <dbReference type="PROSITE" id="PS50850"/>
    </source>
</evidence>
<keyword evidence="6 7" id="KW-0472">Membrane</keyword>
<dbReference type="InterPro" id="IPR020846">
    <property type="entry name" value="MFS_dom"/>
</dbReference>
<dbReference type="Gene3D" id="1.20.1250.20">
    <property type="entry name" value="MFS general substrate transporter like domains"/>
    <property type="match status" value="2"/>
</dbReference>
<dbReference type="PROSITE" id="PS50850">
    <property type="entry name" value="MFS"/>
    <property type="match status" value="2"/>
</dbReference>
<evidence type="ECO:0000256" key="7">
    <source>
        <dbReference type="SAM" id="Phobius"/>
    </source>
</evidence>
<keyword evidence="3" id="KW-0813">Transport</keyword>
<dbReference type="Pfam" id="PF00083">
    <property type="entry name" value="Sugar_tr"/>
    <property type="match status" value="2"/>
</dbReference>
<dbReference type="EMBL" id="JAUDFV010000130">
    <property type="protein sequence ID" value="KAL2729402.1"/>
    <property type="molecule type" value="Genomic_DNA"/>
</dbReference>
<reference evidence="9 10" key="1">
    <citation type="journal article" date="2024" name="Ann. Entomol. Soc. Am.">
        <title>Genomic analyses of the southern and eastern yellowjacket wasps (Hymenoptera: Vespidae) reveal evolutionary signatures of social life.</title>
        <authorList>
            <person name="Catto M.A."/>
            <person name="Caine P.B."/>
            <person name="Orr S.E."/>
            <person name="Hunt B.G."/>
            <person name="Goodisman M.A.D."/>
        </authorList>
    </citation>
    <scope>NUCLEOTIDE SEQUENCE [LARGE SCALE GENOMIC DNA]</scope>
    <source>
        <strain evidence="9">233</strain>
        <tissue evidence="9">Head and thorax</tissue>
    </source>
</reference>
<protein>
    <submittedName>
        <fullName evidence="9">Synaptic vesicle glycoprotein 2B-like</fullName>
    </submittedName>
</protein>
<dbReference type="PANTHER" id="PTHR23511:SF38">
    <property type="entry name" value="SYNAPTIC VESICLE 2-RELATED PROTEIN-LIKE PROTEIN"/>
    <property type="match status" value="1"/>
</dbReference>
<comment type="subcellular location">
    <subcellularLocation>
        <location evidence="1">Membrane</location>
        <topology evidence="1">Multi-pass membrane protein</topology>
    </subcellularLocation>
</comment>
<feature type="transmembrane region" description="Helical" evidence="7">
    <location>
        <begin position="377"/>
        <end position="399"/>
    </location>
</feature>
<evidence type="ECO:0000256" key="4">
    <source>
        <dbReference type="ARBA" id="ARBA00022692"/>
    </source>
</evidence>